<evidence type="ECO:0000313" key="3">
    <source>
        <dbReference type="Proteomes" id="UP001501594"/>
    </source>
</evidence>
<sequence>MSDLAGRARYCSAVTVLALAIDVGGTKVEAALVDDRGVVLPGSRDRRPTGGGSSSDELAEAVREVAEHALRALPEGARVVGTGIGSAGPVDLHEGTVSPINLPAWRGFPLRTLVEGLVGETVPDSAPVTLRLDGVSLALAEHWVGATQGVDNALAITVSTGVGGGLIVNGRLLSGGTGNAGHIGQIQIASRTPGQTSQSATLEVLASGPHTVAWAQDQGWTGTRGEDLAAGYAAGDELAIRAVKRSATALGEAITSVTTLLDLDVVAVGGGFSRVSPDYLDLVRAVIDEAAYNSYATRIRVVKSGLSDESPLIGAAALVHQSHLLG</sequence>
<dbReference type="Pfam" id="PF00480">
    <property type="entry name" value="ROK"/>
    <property type="match status" value="1"/>
</dbReference>
<dbReference type="EMBL" id="BAABAU010000001">
    <property type="protein sequence ID" value="GAA4266572.1"/>
    <property type="molecule type" value="Genomic_DNA"/>
</dbReference>
<dbReference type="InterPro" id="IPR000600">
    <property type="entry name" value="ROK"/>
</dbReference>
<evidence type="ECO:0000256" key="1">
    <source>
        <dbReference type="ARBA" id="ARBA00006479"/>
    </source>
</evidence>
<dbReference type="Gene3D" id="3.30.420.40">
    <property type="match status" value="2"/>
</dbReference>
<dbReference type="Proteomes" id="UP001501594">
    <property type="component" value="Unassembled WGS sequence"/>
</dbReference>
<accession>A0ABP8E2V9</accession>
<reference evidence="3" key="1">
    <citation type="journal article" date="2019" name="Int. J. Syst. Evol. Microbiol.">
        <title>The Global Catalogue of Microorganisms (GCM) 10K type strain sequencing project: providing services to taxonomists for standard genome sequencing and annotation.</title>
        <authorList>
            <consortium name="The Broad Institute Genomics Platform"/>
            <consortium name="The Broad Institute Genome Sequencing Center for Infectious Disease"/>
            <person name="Wu L."/>
            <person name="Ma J."/>
        </authorList>
    </citation>
    <scope>NUCLEOTIDE SEQUENCE [LARGE SCALE GENOMIC DNA]</scope>
    <source>
        <strain evidence="3">JCM 17442</strain>
    </source>
</reference>
<dbReference type="PANTHER" id="PTHR18964:SF169">
    <property type="entry name" value="N-ACETYLMANNOSAMINE KINASE"/>
    <property type="match status" value="1"/>
</dbReference>
<dbReference type="SUPFAM" id="SSF53067">
    <property type="entry name" value="Actin-like ATPase domain"/>
    <property type="match status" value="1"/>
</dbReference>
<proteinExistence type="inferred from homology"/>
<protein>
    <submittedName>
        <fullName evidence="2">ROK family protein</fullName>
    </submittedName>
</protein>
<comment type="caution">
    <text evidence="2">The sequence shown here is derived from an EMBL/GenBank/DDBJ whole genome shotgun (WGS) entry which is preliminary data.</text>
</comment>
<gene>
    <name evidence="2" type="ORF">GCM10022256_21840</name>
</gene>
<keyword evidence="3" id="KW-1185">Reference proteome</keyword>
<dbReference type="InterPro" id="IPR043129">
    <property type="entry name" value="ATPase_NBD"/>
</dbReference>
<evidence type="ECO:0000313" key="2">
    <source>
        <dbReference type="EMBL" id="GAA4266572.1"/>
    </source>
</evidence>
<dbReference type="PANTHER" id="PTHR18964">
    <property type="entry name" value="ROK (REPRESSOR, ORF, KINASE) FAMILY"/>
    <property type="match status" value="1"/>
</dbReference>
<comment type="similarity">
    <text evidence="1">Belongs to the ROK (NagC/XylR) family.</text>
</comment>
<name>A0ABP8E2V9_9MICO</name>
<organism evidence="2 3">
    <name type="scientific">Frondihabitans peucedani</name>
    <dbReference type="NCBI Taxonomy" id="598626"/>
    <lineage>
        <taxon>Bacteria</taxon>
        <taxon>Bacillati</taxon>
        <taxon>Actinomycetota</taxon>
        <taxon>Actinomycetes</taxon>
        <taxon>Micrococcales</taxon>
        <taxon>Microbacteriaceae</taxon>
        <taxon>Frondihabitans</taxon>
    </lineage>
</organism>